<dbReference type="EMBL" id="CACVBM020001606">
    <property type="protein sequence ID" value="CAA7055150.1"/>
    <property type="molecule type" value="Genomic_DNA"/>
</dbReference>
<proteinExistence type="predicted"/>
<dbReference type="AlphaFoldDB" id="A0A6D2KKW9"/>
<gene>
    <name evidence="1" type="ORF">MERR_LOCUS42386</name>
</gene>
<comment type="caution">
    <text evidence="1">The sequence shown here is derived from an EMBL/GenBank/DDBJ whole genome shotgun (WGS) entry which is preliminary data.</text>
</comment>
<evidence type="ECO:0000313" key="1">
    <source>
        <dbReference type="EMBL" id="CAA7055150.1"/>
    </source>
</evidence>
<accession>A0A6D2KKW9</accession>
<sequence length="132" mass="15364">MIYLDLLRRCSRILISFCILVSSGFERRIDLSSHIMKAFLTLNFSRTMRNLVKYFSNRTVNREDGSYPEQLSSGYRERTINAPDEFPNFVREGFDINAESGLMYRDFNASCIEISMLGKVISQKMVNRILRG</sequence>
<organism evidence="1 2">
    <name type="scientific">Microthlaspi erraticum</name>
    <dbReference type="NCBI Taxonomy" id="1685480"/>
    <lineage>
        <taxon>Eukaryota</taxon>
        <taxon>Viridiplantae</taxon>
        <taxon>Streptophyta</taxon>
        <taxon>Embryophyta</taxon>
        <taxon>Tracheophyta</taxon>
        <taxon>Spermatophyta</taxon>
        <taxon>Magnoliopsida</taxon>
        <taxon>eudicotyledons</taxon>
        <taxon>Gunneridae</taxon>
        <taxon>Pentapetalae</taxon>
        <taxon>rosids</taxon>
        <taxon>malvids</taxon>
        <taxon>Brassicales</taxon>
        <taxon>Brassicaceae</taxon>
        <taxon>Coluteocarpeae</taxon>
        <taxon>Microthlaspi</taxon>
    </lineage>
</organism>
<evidence type="ECO:0000313" key="2">
    <source>
        <dbReference type="Proteomes" id="UP000467841"/>
    </source>
</evidence>
<name>A0A6D2KKW9_9BRAS</name>
<reference evidence="1" key="1">
    <citation type="submission" date="2020-01" db="EMBL/GenBank/DDBJ databases">
        <authorList>
            <person name="Mishra B."/>
        </authorList>
    </citation>
    <scope>NUCLEOTIDE SEQUENCE [LARGE SCALE GENOMIC DNA]</scope>
</reference>
<protein>
    <submittedName>
        <fullName evidence="1">Uncharacterized protein</fullName>
    </submittedName>
</protein>
<dbReference type="Proteomes" id="UP000467841">
    <property type="component" value="Unassembled WGS sequence"/>
</dbReference>
<keyword evidence="2" id="KW-1185">Reference proteome</keyword>